<name>A0A0G1W3G0_9BACT</name>
<gene>
    <name evidence="1" type="ORF">UY48_C0003G0060</name>
</gene>
<protein>
    <submittedName>
        <fullName evidence="1">Uncharacterized protein</fullName>
    </submittedName>
</protein>
<evidence type="ECO:0000313" key="1">
    <source>
        <dbReference type="EMBL" id="KKW13238.1"/>
    </source>
</evidence>
<sequence>MDRFFVKELDKWPGPGTIYRICERQGTMILAVIPTTDYDDKSLAECVATKMNREATG</sequence>
<dbReference type="AlphaFoldDB" id="A0A0G1W3G0"/>
<evidence type="ECO:0000313" key="2">
    <source>
        <dbReference type="Proteomes" id="UP000034588"/>
    </source>
</evidence>
<accession>A0A0G1W3G0</accession>
<comment type="caution">
    <text evidence="1">The sequence shown here is derived from an EMBL/GenBank/DDBJ whole genome shotgun (WGS) entry which is preliminary data.</text>
</comment>
<reference evidence="1 2" key="1">
    <citation type="journal article" date="2015" name="Nature">
        <title>rRNA introns, odd ribosomes, and small enigmatic genomes across a large radiation of phyla.</title>
        <authorList>
            <person name="Brown C.T."/>
            <person name="Hug L.A."/>
            <person name="Thomas B.C."/>
            <person name="Sharon I."/>
            <person name="Castelle C.J."/>
            <person name="Singh A."/>
            <person name="Wilkins M.J."/>
            <person name="Williams K.H."/>
            <person name="Banfield J.F."/>
        </authorList>
    </citation>
    <scope>NUCLEOTIDE SEQUENCE [LARGE SCALE GENOMIC DNA]</scope>
</reference>
<proteinExistence type="predicted"/>
<dbReference type="EMBL" id="LCQD01000003">
    <property type="protein sequence ID" value="KKW13238.1"/>
    <property type="molecule type" value="Genomic_DNA"/>
</dbReference>
<organism evidence="1 2">
    <name type="scientific">Candidatus Gottesmanbacteria bacterium GW2011_GWB1_49_7</name>
    <dbReference type="NCBI Taxonomy" id="1618448"/>
    <lineage>
        <taxon>Bacteria</taxon>
        <taxon>Candidatus Gottesmaniibacteriota</taxon>
    </lineage>
</organism>
<dbReference type="Proteomes" id="UP000034588">
    <property type="component" value="Unassembled WGS sequence"/>
</dbReference>